<reference evidence="8" key="1">
    <citation type="submission" date="2022-06" db="EMBL/GenBank/DDBJ databases">
        <title>Genome sequence of Phormidium yuhuli AB48 isolated from an industrial photobioreactor environment.</title>
        <authorList>
            <person name="Qiu Y."/>
            <person name="Noonan A.J.C."/>
            <person name="Dofher K."/>
            <person name="Koch M."/>
            <person name="Kieft B."/>
            <person name="Lin X."/>
            <person name="Ziels R.M."/>
            <person name="Hallam S.J."/>
        </authorList>
    </citation>
    <scope>NUCLEOTIDE SEQUENCE</scope>
    <source>
        <strain evidence="8">AB48</strain>
    </source>
</reference>
<dbReference type="InterPro" id="IPR006685">
    <property type="entry name" value="MscS_channel_2nd"/>
</dbReference>
<evidence type="ECO:0000313" key="9">
    <source>
        <dbReference type="Proteomes" id="UP001056708"/>
    </source>
</evidence>
<dbReference type="Gene3D" id="2.30.30.60">
    <property type="match status" value="1"/>
</dbReference>
<sequence>MLDYLPEYLPNTLDLNDLFQWSSMAVGAGLTLGILFILRPILVFVNRPQDKSSQLGILYRVLLQPNLQLLGIVLSLTTLDVAVLRLEAGAWLETPLSLGLTVAIAWFLSRVVAQLFDVYLLDIILRKGSKINELLNLGKLVSNLVIIIAAIFIFAQTHQVNLLGLLASLGIGGLAVAFAAQKTLEQVLGGIVLYLDKPFTIDDYVGLPDGTFGRVESIGLRSTKIRCSGKGTLMIIPNGNLTQMTVENFTGGKKVMAILYLNFQQDIPEDERALIRQVIIRGTSDIFGIDSRNTDVTFKSVREKGNQVKTQAQTTFFILGSGSVSMEIRRQVLDVANQKIAQQLKEYGVLFDIEEPTIYVDSPITI</sequence>
<feature type="transmembrane region" description="Helical" evidence="6">
    <location>
        <begin position="104"/>
        <end position="125"/>
    </location>
</feature>
<evidence type="ECO:0000256" key="1">
    <source>
        <dbReference type="ARBA" id="ARBA00004141"/>
    </source>
</evidence>
<dbReference type="SUPFAM" id="SSF82861">
    <property type="entry name" value="Mechanosensitive channel protein MscS (YggB), transmembrane region"/>
    <property type="match status" value="1"/>
</dbReference>
<evidence type="ECO:0000256" key="4">
    <source>
        <dbReference type="ARBA" id="ARBA00022989"/>
    </source>
</evidence>
<dbReference type="Pfam" id="PF00924">
    <property type="entry name" value="MS_channel_2nd"/>
    <property type="match status" value="1"/>
</dbReference>
<evidence type="ECO:0000259" key="7">
    <source>
        <dbReference type="Pfam" id="PF00924"/>
    </source>
</evidence>
<feature type="transmembrane region" description="Helical" evidence="6">
    <location>
        <begin position="162"/>
        <end position="180"/>
    </location>
</feature>
<feature type="transmembrane region" description="Helical" evidence="6">
    <location>
        <begin position="137"/>
        <end position="156"/>
    </location>
</feature>
<dbReference type="Gene3D" id="1.10.287.1260">
    <property type="match status" value="1"/>
</dbReference>
<protein>
    <submittedName>
        <fullName evidence="8">Mechanosensitive ion channel family protein</fullName>
    </submittedName>
</protein>
<evidence type="ECO:0000313" key="8">
    <source>
        <dbReference type="EMBL" id="USR90691.1"/>
    </source>
</evidence>
<organism evidence="8 9">
    <name type="scientific">Phormidium yuhuli AB48</name>
    <dbReference type="NCBI Taxonomy" id="2940671"/>
    <lineage>
        <taxon>Bacteria</taxon>
        <taxon>Bacillati</taxon>
        <taxon>Cyanobacteriota</taxon>
        <taxon>Cyanophyceae</taxon>
        <taxon>Oscillatoriophycideae</taxon>
        <taxon>Oscillatoriales</taxon>
        <taxon>Oscillatoriaceae</taxon>
        <taxon>Phormidium</taxon>
        <taxon>Phormidium yuhuli</taxon>
    </lineage>
</organism>
<dbReference type="InterPro" id="IPR023408">
    <property type="entry name" value="MscS_beta-dom_sf"/>
</dbReference>
<evidence type="ECO:0000256" key="2">
    <source>
        <dbReference type="ARBA" id="ARBA00008017"/>
    </source>
</evidence>
<dbReference type="Proteomes" id="UP001056708">
    <property type="component" value="Chromosome"/>
</dbReference>
<evidence type="ECO:0000256" key="5">
    <source>
        <dbReference type="ARBA" id="ARBA00023136"/>
    </source>
</evidence>
<dbReference type="InterPro" id="IPR010920">
    <property type="entry name" value="LSM_dom_sf"/>
</dbReference>
<dbReference type="RefSeq" id="WP_252662715.1">
    <property type="nucleotide sequence ID" value="NZ_CP098611.1"/>
</dbReference>
<dbReference type="InterPro" id="IPR011014">
    <property type="entry name" value="MscS_channel_TM-2"/>
</dbReference>
<keyword evidence="9" id="KW-1185">Reference proteome</keyword>
<dbReference type="PANTHER" id="PTHR30566:SF5">
    <property type="entry name" value="MECHANOSENSITIVE ION CHANNEL PROTEIN 1, MITOCHONDRIAL-RELATED"/>
    <property type="match status" value="1"/>
</dbReference>
<dbReference type="EMBL" id="CP098611">
    <property type="protein sequence ID" value="USR90691.1"/>
    <property type="molecule type" value="Genomic_DNA"/>
</dbReference>
<evidence type="ECO:0000256" key="3">
    <source>
        <dbReference type="ARBA" id="ARBA00022692"/>
    </source>
</evidence>
<name>A0ABY5AP26_9CYAN</name>
<keyword evidence="5 6" id="KW-0472">Membrane</keyword>
<keyword evidence="3 6" id="KW-0812">Transmembrane</keyword>
<evidence type="ECO:0000256" key="6">
    <source>
        <dbReference type="SAM" id="Phobius"/>
    </source>
</evidence>
<keyword evidence="4 6" id="KW-1133">Transmembrane helix</keyword>
<proteinExistence type="inferred from homology"/>
<feature type="transmembrane region" description="Helical" evidence="6">
    <location>
        <begin position="66"/>
        <end position="84"/>
    </location>
</feature>
<feature type="domain" description="Mechanosensitive ion channel MscS" evidence="7">
    <location>
        <begin position="183"/>
        <end position="250"/>
    </location>
</feature>
<feature type="transmembrane region" description="Helical" evidence="6">
    <location>
        <begin position="20"/>
        <end position="45"/>
    </location>
</feature>
<comment type="similarity">
    <text evidence="2">Belongs to the MscS (TC 1.A.23) family.</text>
</comment>
<dbReference type="SUPFAM" id="SSF50182">
    <property type="entry name" value="Sm-like ribonucleoproteins"/>
    <property type="match status" value="1"/>
</dbReference>
<dbReference type="PANTHER" id="PTHR30566">
    <property type="entry name" value="YNAI-RELATED MECHANOSENSITIVE ION CHANNEL"/>
    <property type="match status" value="1"/>
</dbReference>
<gene>
    <name evidence="8" type="ORF">NEA10_18005</name>
</gene>
<comment type="subcellular location">
    <subcellularLocation>
        <location evidence="1">Membrane</location>
        <topology evidence="1">Multi-pass membrane protein</topology>
    </subcellularLocation>
</comment>
<accession>A0ABY5AP26</accession>